<evidence type="ECO:0000256" key="3">
    <source>
        <dbReference type="ARBA" id="ARBA00008040"/>
    </source>
</evidence>
<evidence type="ECO:0000256" key="7">
    <source>
        <dbReference type="ARBA" id="ARBA00022827"/>
    </source>
</evidence>
<evidence type="ECO:0000259" key="12">
    <source>
        <dbReference type="SMART" id="SM00900"/>
    </source>
</evidence>
<comment type="caution">
    <text evidence="13">The sequence shown here is derived from an EMBL/GenBank/DDBJ whole genome shotgun (WGS) entry which is preliminary data.</text>
</comment>
<evidence type="ECO:0000256" key="5">
    <source>
        <dbReference type="ARBA" id="ARBA00015872"/>
    </source>
</evidence>
<evidence type="ECO:0000256" key="6">
    <source>
        <dbReference type="ARBA" id="ARBA00022630"/>
    </source>
</evidence>
<dbReference type="InterPro" id="IPR050315">
    <property type="entry name" value="FAD-oxidoreductase_2"/>
</dbReference>
<evidence type="ECO:0000256" key="8">
    <source>
        <dbReference type="ARBA" id="ARBA00023002"/>
    </source>
</evidence>
<dbReference type="InterPro" id="IPR027477">
    <property type="entry name" value="Succ_DH/fumarate_Rdtase_cat_sf"/>
</dbReference>
<accession>A0ABV1E9B8</accession>
<dbReference type="PANTHER" id="PTHR43400">
    <property type="entry name" value="FUMARATE REDUCTASE"/>
    <property type="match status" value="1"/>
</dbReference>
<evidence type="ECO:0000256" key="11">
    <source>
        <dbReference type="SAM" id="SignalP"/>
    </source>
</evidence>
<reference evidence="13 14" key="1">
    <citation type="submission" date="2024-03" db="EMBL/GenBank/DDBJ databases">
        <title>Human intestinal bacterial collection.</title>
        <authorList>
            <person name="Pauvert C."/>
            <person name="Hitch T.C.A."/>
            <person name="Clavel T."/>
        </authorList>
    </citation>
    <scope>NUCLEOTIDE SEQUENCE [LARGE SCALE GENOMIC DNA]</scope>
    <source>
        <strain evidence="13 14">CLA-AP-H29</strain>
    </source>
</reference>
<feature type="compositionally biased region" description="Low complexity" evidence="10">
    <location>
        <begin position="31"/>
        <end position="49"/>
    </location>
</feature>
<dbReference type="InterPro" id="IPR036188">
    <property type="entry name" value="FAD/NAD-bd_sf"/>
</dbReference>
<dbReference type="Gene3D" id="3.50.50.60">
    <property type="entry name" value="FAD/NAD(P)-binding domain"/>
    <property type="match status" value="1"/>
</dbReference>
<dbReference type="SMART" id="SM00900">
    <property type="entry name" value="FMN_bind"/>
    <property type="match status" value="1"/>
</dbReference>
<comment type="similarity">
    <text evidence="3">Belongs to the FAD-dependent oxidoreductase 2 family. FRD/SDH subfamily.</text>
</comment>
<feature type="signal peptide" evidence="11">
    <location>
        <begin position="1"/>
        <end position="19"/>
    </location>
</feature>
<keyword evidence="6" id="KW-0285">Flavoprotein</keyword>
<comment type="cofactor">
    <cofactor evidence="2">
        <name>FAD</name>
        <dbReference type="ChEBI" id="CHEBI:57692"/>
    </cofactor>
</comment>
<evidence type="ECO:0000256" key="10">
    <source>
        <dbReference type="SAM" id="MobiDB-lite"/>
    </source>
</evidence>
<feature type="domain" description="FMN-binding" evidence="12">
    <location>
        <begin position="63"/>
        <end position="137"/>
    </location>
</feature>
<comment type="cofactor">
    <cofactor evidence="1">
        <name>FMN</name>
        <dbReference type="ChEBI" id="CHEBI:58210"/>
    </cofactor>
</comment>
<dbReference type="Pfam" id="PF00890">
    <property type="entry name" value="FAD_binding_2"/>
    <property type="match status" value="1"/>
</dbReference>
<evidence type="ECO:0000313" key="14">
    <source>
        <dbReference type="Proteomes" id="UP001464378"/>
    </source>
</evidence>
<dbReference type="Gene3D" id="3.90.700.10">
    <property type="entry name" value="Succinate dehydrogenase/fumarate reductase flavoprotein, catalytic domain"/>
    <property type="match status" value="1"/>
</dbReference>
<dbReference type="SUPFAM" id="SSF56425">
    <property type="entry name" value="Succinate dehydrogenase/fumarate reductase flavoprotein, catalytic domain"/>
    <property type="match status" value="1"/>
</dbReference>
<comment type="catalytic activity">
    <reaction evidence="9">
        <text>dihydrourocanate + A = urocanate + AH2</text>
        <dbReference type="Rhea" id="RHEA:36059"/>
        <dbReference type="ChEBI" id="CHEBI:13193"/>
        <dbReference type="ChEBI" id="CHEBI:17499"/>
        <dbReference type="ChEBI" id="CHEBI:27247"/>
        <dbReference type="ChEBI" id="CHEBI:72991"/>
        <dbReference type="EC" id="1.3.99.33"/>
    </reaction>
</comment>
<evidence type="ECO:0000256" key="4">
    <source>
        <dbReference type="ARBA" id="ARBA00013137"/>
    </source>
</evidence>
<organism evidence="13 14">
    <name type="scientific">Pseudoflavonifractor intestinihominis</name>
    <dbReference type="NCBI Taxonomy" id="3133171"/>
    <lineage>
        <taxon>Bacteria</taxon>
        <taxon>Bacillati</taxon>
        <taxon>Bacillota</taxon>
        <taxon>Clostridia</taxon>
        <taxon>Eubacteriales</taxon>
        <taxon>Oscillospiraceae</taxon>
        <taxon>Pseudoflavonifractor</taxon>
    </lineage>
</organism>
<dbReference type="EMBL" id="JBBMFK010000016">
    <property type="protein sequence ID" value="MEQ2443902.1"/>
    <property type="molecule type" value="Genomic_DNA"/>
</dbReference>
<dbReference type="Gene3D" id="3.90.1010.20">
    <property type="match status" value="1"/>
</dbReference>
<evidence type="ECO:0000313" key="13">
    <source>
        <dbReference type="EMBL" id="MEQ2443902.1"/>
    </source>
</evidence>
<evidence type="ECO:0000256" key="2">
    <source>
        <dbReference type="ARBA" id="ARBA00001974"/>
    </source>
</evidence>
<dbReference type="InterPro" id="IPR003953">
    <property type="entry name" value="FAD-dep_OxRdtase_2_FAD-bd"/>
</dbReference>
<protein>
    <recommendedName>
        <fullName evidence="5">Urocanate reductase</fullName>
        <ecNumber evidence="4">1.3.99.33</ecNumber>
    </recommendedName>
</protein>
<keyword evidence="11" id="KW-0732">Signal</keyword>
<dbReference type="RefSeq" id="WP_349231947.1">
    <property type="nucleotide sequence ID" value="NZ_JBBMFK010000016.1"/>
</dbReference>
<evidence type="ECO:0000256" key="9">
    <source>
        <dbReference type="ARBA" id="ARBA00049922"/>
    </source>
</evidence>
<keyword evidence="8" id="KW-0560">Oxidoreductase</keyword>
<proteinExistence type="inferred from homology"/>
<evidence type="ECO:0000256" key="1">
    <source>
        <dbReference type="ARBA" id="ARBA00001917"/>
    </source>
</evidence>
<dbReference type="EC" id="1.3.99.33" evidence="4"/>
<dbReference type="InterPro" id="IPR007329">
    <property type="entry name" value="FMN-bd"/>
</dbReference>
<gene>
    <name evidence="13" type="ORF">WMO64_10555</name>
</gene>
<dbReference type="Proteomes" id="UP001464378">
    <property type="component" value="Unassembled WGS sequence"/>
</dbReference>
<feature type="chain" id="PRO_5045610572" description="Urocanate reductase" evidence="11">
    <location>
        <begin position="20"/>
        <end position="646"/>
    </location>
</feature>
<dbReference type="SUPFAM" id="SSF51905">
    <property type="entry name" value="FAD/NAD(P)-binding domain"/>
    <property type="match status" value="1"/>
</dbReference>
<keyword evidence="7" id="KW-0274">FAD</keyword>
<name>A0ABV1E9B8_9FIRM</name>
<sequence length="646" mass="67515">MRGTIKKLLSLVLCGAMLAAVLGGCINQETETTPSVSPSASEEVSQSPAGGVTDGTYTGTAEGFGGEVSVTITVSGGAITAVDAAGDSETEDVGRATLPDLAQQILDAQSADIDGVSGATVTSEAVMAAAKDAMTQAGMSVEEEAAPAGEDEEVTADVLVIGMGASGTMAALSAAEAGATVVGVESTGVLGGMGNAAQGMFAIGTSLQYERYGDDLGSDEEYWYEKLMDQSNQLANAQLIRTFVSEAKNTVEYLLDKGVKVYLSKTAQQIAHFDETIIYHRWNNADPFTYLGQALDDNGVDIRYNTTATSLLTDDSGAVTGAVCTKEDGGTLTVNAGAVIVSTGSFAGNEEMMRQALGDKVYDTVNVIGGNDGSGLQMMYDVGAAQGELLTMNHGVGTKTADIEVAEQLTLNTPILWVNHLGERFMNEDLLKDTVEFSSAVLAQGGYAYTIVDQATVDRWCDSSYENTGTWVHYWDRFGIIGEDGERTIYHAIVDPEVFASDFEKLTESGDGKVCQTLDEVAEFIGCDADTLKDTVSRYNTYVASGDDEEFFKSAESLVYSVEEGPFYVTKGYNAVLGALGGVNVTKELQVVDDDMNPIPGLYATGNNCSGVSVAAYVNVEGVGLGFALTSGRLAGANAAAAVLGQ</sequence>
<dbReference type="PANTHER" id="PTHR43400:SF7">
    <property type="entry name" value="FAD-DEPENDENT OXIDOREDUCTASE 2 FAD BINDING DOMAIN-CONTAINING PROTEIN"/>
    <property type="match status" value="1"/>
</dbReference>
<dbReference type="Pfam" id="PF04205">
    <property type="entry name" value="FMN_bind"/>
    <property type="match status" value="1"/>
</dbReference>
<dbReference type="PROSITE" id="PS51257">
    <property type="entry name" value="PROKAR_LIPOPROTEIN"/>
    <property type="match status" value="1"/>
</dbReference>
<keyword evidence="14" id="KW-1185">Reference proteome</keyword>
<feature type="region of interest" description="Disordered" evidence="10">
    <location>
        <begin position="31"/>
        <end position="60"/>
    </location>
</feature>